<organism evidence="1 2">
    <name type="scientific">Nocardia salmonicida</name>
    <dbReference type="NCBI Taxonomy" id="53431"/>
    <lineage>
        <taxon>Bacteria</taxon>
        <taxon>Bacillati</taxon>
        <taxon>Actinomycetota</taxon>
        <taxon>Actinomycetes</taxon>
        <taxon>Mycobacteriales</taxon>
        <taxon>Nocardiaceae</taxon>
        <taxon>Nocardia</taxon>
    </lineage>
</organism>
<dbReference type="RefSeq" id="WP_396893305.1">
    <property type="nucleotide sequence ID" value="NZ_CP109527.1"/>
</dbReference>
<evidence type="ECO:0000313" key="1">
    <source>
        <dbReference type="EMBL" id="WTY35219.1"/>
    </source>
</evidence>
<reference evidence="1 2" key="1">
    <citation type="submission" date="2022-10" db="EMBL/GenBank/DDBJ databases">
        <title>The complete genomes of actinobacterial strains from the NBC collection.</title>
        <authorList>
            <person name="Joergensen T.S."/>
            <person name="Alvarez Arevalo M."/>
            <person name="Sterndorff E.B."/>
            <person name="Faurdal D."/>
            <person name="Vuksanovic O."/>
            <person name="Mourched A.-S."/>
            <person name="Charusanti P."/>
            <person name="Shaw S."/>
            <person name="Blin K."/>
            <person name="Weber T."/>
        </authorList>
    </citation>
    <scope>NUCLEOTIDE SEQUENCE [LARGE SCALE GENOMIC DNA]</scope>
    <source>
        <strain evidence="1 2">NBC_01413</strain>
    </source>
</reference>
<sequence length="131" mass="14324">MAPTDEKSRWQYLSEEAKAGRLYLDPSVAKSCRDASNKQIALFSQLKGDLKSIANVTGLGRFNAADELAKMLGMKAVGGERDFDTAFQEHIDVLTLIRDTIEISVKKYEDQQIAQAQALTSQGANITGGDQ</sequence>
<evidence type="ECO:0000313" key="2">
    <source>
        <dbReference type="Proteomes" id="UP001621418"/>
    </source>
</evidence>
<keyword evidence="2" id="KW-1185">Reference proteome</keyword>
<accession>A0ABZ1N5Y7</accession>
<name>A0ABZ1N5Y7_9NOCA</name>
<proteinExistence type="predicted"/>
<dbReference type="EMBL" id="CP109527">
    <property type="protein sequence ID" value="WTY35219.1"/>
    <property type="molecule type" value="Genomic_DNA"/>
</dbReference>
<gene>
    <name evidence="1" type="ORF">OG308_28585</name>
</gene>
<dbReference type="Proteomes" id="UP001621418">
    <property type="component" value="Chromosome"/>
</dbReference>
<protein>
    <submittedName>
        <fullName evidence="1">Uncharacterized protein</fullName>
    </submittedName>
</protein>